<accession>A0A8S4NWN5</accession>
<dbReference type="InterPro" id="IPR002035">
    <property type="entry name" value="VWF_A"/>
</dbReference>
<organism evidence="2 3">
    <name type="scientific">Owenia fusiformis</name>
    <name type="common">Polychaete worm</name>
    <dbReference type="NCBI Taxonomy" id="6347"/>
    <lineage>
        <taxon>Eukaryota</taxon>
        <taxon>Metazoa</taxon>
        <taxon>Spiralia</taxon>
        <taxon>Lophotrochozoa</taxon>
        <taxon>Annelida</taxon>
        <taxon>Polychaeta</taxon>
        <taxon>Sedentaria</taxon>
        <taxon>Canalipalpata</taxon>
        <taxon>Sabellida</taxon>
        <taxon>Oweniida</taxon>
        <taxon>Oweniidae</taxon>
        <taxon>Owenia</taxon>
    </lineage>
</organism>
<evidence type="ECO:0000313" key="3">
    <source>
        <dbReference type="Proteomes" id="UP000749559"/>
    </source>
</evidence>
<name>A0A8S4NWN5_OWEFU</name>
<dbReference type="EMBL" id="CAIIXF020000005">
    <property type="protein sequence ID" value="CAH1784327.1"/>
    <property type="molecule type" value="Genomic_DNA"/>
</dbReference>
<evidence type="ECO:0000313" key="2">
    <source>
        <dbReference type="EMBL" id="CAH1784327.1"/>
    </source>
</evidence>
<dbReference type="CDD" id="cd01450">
    <property type="entry name" value="vWFA_subfamily_ECM"/>
    <property type="match status" value="1"/>
</dbReference>
<dbReference type="SUPFAM" id="SSF53300">
    <property type="entry name" value="vWA-like"/>
    <property type="match status" value="1"/>
</dbReference>
<dbReference type="PANTHER" id="PTHR24020">
    <property type="entry name" value="COLLAGEN ALPHA"/>
    <property type="match status" value="1"/>
</dbReference>
<sequence>MERRKEELALSTDEYDKINDNESGIHIEREQNKRKMKLLIVCLCAFPLVQGGYKLSLSGKLGRGASHSGNKQGQSEAIDRPGCQGATRKYAPVDINGLKKCQFYECDGVEYLMRVCPDGMGVTQSFGSKITSGQYPCVASNPKCKRSLLEKGIGDIEINVCGVDLAFVIDVSCSLAKENKEKVKDFVLAITRRLPVRPAFTQIAGVSYAKTVYPLLHFNSATKQKDVMNLLRQNLRTEDLAAKDCGTATYLALQAAREELFNKANGDRPERKNVVILMTDGRSYPAEDAPKAIAAAKALKDDGAIINVVTLPNLSESTGTPEEVAEKKKLAEMEFSAFPSSPKNRWDLKSFEDLDTIVNELTSMSCYKM</sequence>
<evidence type="ECO:0000259" key="1">
    <source>
        <dbReference type="PROSITE" id="PS50234"/>
    </source>
</evidence>
<dbReference type="Gene3D" id="3.40.50.410">
    <property type="entry name" value="von Willebrand factor, type A domain"/>
    <property type="match status" value="1"/>
</dbReference>
<proteinExistence type="predicted"/>
<dbReference type="PANTHER" id="PTHR24020:SF20">
    <property type="entry name" value="PH DOMAIN-CONTAINING PROTEIN"/>
    <property type="match status" value="1"/>
</dbReference>
<feature type="domain" description="VWFA" evidence="1">
    <location>
        <begin position="164"/>
        <end position="361"/>
    </location>
</feature>
<dbReference type="InterPro" id="IPR036465">
    <property type="entry name" value="vWFA_dom_sf"/>
</dbReference>
<dbReference type="AlphaFoldDB" id="A0A8S4NWN5"/>
<dbReference type="Pfam" id="PF00092">
    <property type="entry name" value="VWA"/>
    <property type="match status" value="1"/>
</dbReference>
<comment type="caution">
    <text evidence="2">The sequence shown here is derived from an EMBL/GenBank/DDBJ whole genome shotgun (WGS) entry which is preliminary data.</text>
</comment>
<protein>
    <recommendedName>
        <fullName evidence="1">VWFA domain-containing protein</fullName>
    </recommendedName>
</protein>
<dbReference type="InterPro" id="IPR050525">
    <property type="entry name" value="ECM_Assembly_Org"/>
</dbReference>
<dbReference type="SMART" id="SM00327">
    <property type="entry name" value="VWA"/>
    <property type="match status" value="1"/>
</dbReference>
<reference evidence="2" key="1">
    <citation type="submission" date="2022-03" db="EMBL/GenBank/DDBJ databases">
        <authorList>
            <person name="Martin C."/>
        </authorList>
    </citation>
    <scope>NUCLEOTIDE SEQUENCE</scope>
</reference>
<dbReference type="PROSITE" id="PS50234">
    <property type="entry name" value="VWFA"/>
    <property type="match status" value="1"/>
</dbReference>
<keyword evidence="3" id="KW-1185">Reference proteome</keyword>
<dbReference type="Proteomes" id="UP000749559">
    <property type="component" value="Unassembled WGS sequence"/>
</dbReference>
<dbReference type="OrthoDB" id="6134739at2759"/>
<gene>
    <name evidence="2" type="ORF">OFUS_LOCUS10544</name>
</gene>